<dbReference type="Proteomes" id="UP000034944">
    <property type="component" value="Unassembled WGS sequence"/>
</dbReference>
<evidence type="ECO:0000313" key="76">
    <source>
        <dbReference type="Proteomes" id="UP000034151"/>
    </source>
</evidence>
<dbReference type="Proteomes" id="UP000034387">
    <property type="component" value="Unassembled WGS sequence"/>
</dbReference>
<evidence type="ECO:0000313" key="14">
    <source>
        <dbReference type="EMBL" id="KKG55733.1"/>
    </source>
</evidence>
<evidence type="ECO:0000313" key="39">
    <source>
        <dbReference type="EMBL" id="KKH38221.1"/>
    </source>
</evidence>
<evidence type="ECO:0000313" key="80">
    <source>
        <dbReference type="Proteomes" id="UP000034227"/>
    </source>
</evidence>
<evidence type="ECO:0000313" key="33">
    <source>
        <dbReference type="EMBL" id="KKH15115.1"/>
    </source>
</evidence>
<dbReference type="Proteomes" id="UP000034424">
    <property type="component" value="Unassembled WGS sequence"/>
</dbReference>
<evidence type="ECO:0000313" key="34">
    <source>
        <dbReference type="EMBL" id="KKH16019.1"/>
    </source>
</evidence>
<evidence type="ECO:0000313" key="71">
    <source>
        <dbReference type="Proteomes" id="UP000034040"/>
    </source>
</evidence>
<evidence type="ECO:0000313" key="43">
    <source>
        <dbReference type="EMBL" id="KKH54793.1"/>
    </source>
</evidence>
<keyword evidence="1" id="KW-1133">Transmembrane helix</keyword>
<dbReference type="Proteomes" id="UP000034547">
    <property type="component" value="Unassembled WGS sequence"/>
</dbReference>
<evidence type="ECO:0000313" key="32">
    <source>
        <dbReference type="EMBL" id="KKH08173.1"/>
    </source>
</evidence>
<dbReference type="Proteomes" id="UP000034758">
    <property type="component" value="Unassembled WGS sequence"/>
</dbReference>
<dbReference type="EMBL" id="JJPR01000016">
    <property type="protein sequence ID" value="KKG90005.1"/>
    <property type="molecule type" value="Genomic_DNA"/>
</dbReference>
<dbReference type="EMBL" id="JJQS01000006">
    <property type="protein sequence ID" value="KKH78712.1"/>
    <property type="molecule type" value="Genomic_DNA"/>
</dbReference>
<dbReference type="EMBL" id="JJPK01000095">
    <property type="protein sequence ID" value="KKG59907.1"/>
    <property type="molecule type" value="Genomic_DNA"/>
</dbReference>
<dbReference type="Proteomes" id="UP000033814">
    <property type="component" value="Unassembled WGS sequence"/>
</dbReference>
<dbReference type="PANTHER" id="PTHR35797">
    <property type="entry name" value="PROTEASE-RELATED"/>
    <property type="match status" value="1"/>
</dbReference>
<dbReference type="Proteomes" id="UP000034921">
    <property type="component" value="Unassembled WGS sequence"/>
</dbReference>
<dbReference type="Proteomes" id="UP000034001">
    <property type="component" value="Unassembled WGS sequence"/>
</dbReference>
<dbReference type="Proteomes" id="UP000034151">
    <property type="component" value="Unassembled WGS sequence"/>
</dbReference>
<evidence type="ECO:0000313" key="51">
    <source>
        <dbReference type="EMBL" id="KKH80120.1"/>
    </source>
</evidence>
<evidence type="ECO:0000313" key="55">
    <source>
        <dbReference type="EMBL" id="KKH95162.1"/>
    </source>
</evidence>
<dbReference type="Proteomes" id="UP000034195">
    <property type="component" value="Unassembled WGS sequence"/>
</dbReference>
<evidence type="ECO:0000313" key="69">
    <source>
        <dbReference type="Proteomes" id="UP000034001"/>
    </source>
</evidence>
<evidence type="ECO:0000313" key="6">
    <source>
        <dbReference type="EMBL" id="KKG13600.1"/>
    </source>
</evidence>
<dbReference type="EMBL" id="JJPM01000038">
    <property type="protein sequence ID" value="KKG79716.1"/>
    <property type="molecule type" value="Genomic_DNA"/>
</dbReference>
<dbReference type="Proteomes" id="UP000034253">
    <property type="component" value="Unassembled WGS sequence"/>
</dbReference>
<evidence type="ECO:0000313" key="19">
    <source>
        <dbReference type="EMBL" id="KKG67920.1"/>
    </source>
</evidence>
<evidence type="ECO:0000313" key="100">
    <source>
        <dbReference type="Proteomes" id="UP000034667"/>
    </source>
</evidence>
<dbReference type="Pfam" id="PF02517">
    <property type="entry name" value="Rce1-like"/>
    <property type="match status" value="1"/>
</dbReference>
<feature type="transmembrane region" description="Helical" evidence="1">
    <location>
        <begin position="37"/>
        <end position="58"/>
    </location>
</feature>
<evidence type="ECO:0000313" key="75">
    <source>
        <dbReference type="Proteomes" id="UP000034142"/>
    </source>
</evidence>
<evidence type="ECO:0000313" key="49">
    <source>
        <dbReference type="EMBL" id="KKH75900.1"/>
    </source>
</evidence>
<evidence type="ECO:0000313" key="16">
    <source>
        <dbReference type="EMBL" id="KKG59249.1"/>
    </source>
</evidence>
<dbReference type="EMBL" id="JJOT01000040">
    <property type="protein sequence ID" value="KKG03764.1"/>
    <property type="molecule type" value="Genomic_DNA"/>
</dbReference>
<dbReference type="EMBL" id="JJPO01000076">
    <property type="protein sequence ID" value="KKG73351.1"/>
    <property type="molecule type" value="Genomic_DNA"/>
</dbReference>
<dbReference type="EMBL" id="JJQF01000035">
    <property type="protein sequence ID" value="KKH33213.1"/>
    <property type="molecule type" value="Genomic_DNA"/>
</dbReference>
<dbReference type="EMBL" id="JJQK01000046">
    <property type="protein sequence ID" value="KKH54793.1"/>
    <property type="molecule type" value="Genomic_DNA"/>
</dbReference>
<evidence type="ECO:0000313" key="89">
    <source>
        <dbReference type="Proteomes" id="UP000034399"/>
    </source>
</evidence>
<dbReference type="EMBL" id="JJQW01000112">
    <property type="protein sequence ID" value="KKH85566.1"/>
    <property type="molecule type" value="Genomic_DNA"/>
</dbReference>
<dbReference type="EMBL" id="JJPI01000033">
    <property type="protein sequence ID" value="KKG56791.1"/>
    <property type="molecule type" value="Genomic_DNA"/>
</dbReference>
<proteinExistence type="predicted"/>
<evidence type="ECO:0000313" key="3">
    <source>
        <dbReference type="EMBL" id="KKG02249.1"/>
    </source>
</evidence>
<dbReference type="Proteomes" id="UP000300067">
    <property type="component" value="Chromosome"/>
</dbReference>
<dbReference type="PANTHER" id="PTHR35797:SF1">
    <property type="entry name" value="PROTEASE"/>
    <property type="match status" value="1"/>
</dbReference>
<dbReference type="EMBL" id="JJOR01000011">
    <property type="protein sequence ID" value="KKG08889.1"/>
    <property type="molecule type" value="Genomic_DNA"/>
</dbReference>
<accession>A0A0F8RE58</accession>
<dbReference type="Proteomes" id="UP000034577">
    <property type="component" value="Unassembled WGS sequence"/>
</dbReference>
<evidence type="ECO:0000313" key="9">
    <source>
        <dbReference type="EMBL" id="KKG35079.1"/>
    </source>
</evidence>
<evidence type="ECO:0000313" key="59">
    <source>
        <dbReference type="EMBL" id="QCR17358.1"/>
    </source>
</evidence>
<reference evidence="61 62" key="1">
    <citation type="journal article" date="2015" name="ISME J.">
        <title>Genomic and phenotypic differentiation among Methanosarcina mazei populations from Columbia River sediment.</title>
        <authorList>
            <person name="Youngblut N.D."/>
            <person name="Wirth J.S."/>
            <person name="Henriksen J.R."/>
            <person name="Smith M."/>
            <person name="Simon H."/>
            <person name="Metcalf W.W."/>
            <person name="Whitaker R.J."/>
        </authorList>
    </citation>
    <scope>NUCLEOTIDE SEQUENCE [LARGE SCALE GENOMIC DNA]</scope>
    <source>
        <strain evidence="33 73">1.F.A.1A.3</strain>
        <strain evidence="34 104">1.F.A.1B.3</strain>
        <strain evidence="35 68">1.F.A.1B.4</strain>
        <strain evidence="37 80">1.F.A.2.8</strain>
        <strain evidence="36 110">1.F.M.0.5</strain>
        <strain evidence="38 87">1.H.A.0.1</strain>
        <strain evidence="40 105">1.H.A.1A.1</strain>
        <strain evidence="39 70">1.H.A.1A.3</strain>
        <strain evidence="41 102">1.H.A.1A.4</strain>
        <strain evidence="42 63">1.H.A.1A.6</strain>
        <strain evidence="43 84">1.H.A.2.1</strain>
        <strain evidence="45 81">1.H.A.2.3</strain>
        <strain evidence="44 92">1.H.A.2.6</strain>
        <strain evidence="48 103">1.H.A.2.7</strain>
        <strain evidence="46">1.H.A.2.8</strain>
        <strain evidence="47 67">1.H.M.0.1</strain>
        <strain evidence="49 111">1.H.M.1A.1</strain>
        <strain evidence="50 71">1.H.M.1A.2</strain>
        <strain evidence="51 108">1.H.M.1A.3</strain>
        <strain evidence="52 77">1.H.M.2.1</strain>
        <strain evidence="54 61">1.H.M.2.2</strain>
        <strain evidence="53 112">1.H.M.2.3</strain>
        <strain evidence="56 101">1.H.M.2.4</strain>
        <strain evidence="55 109">1.H.T.2.1</strain>
        <strain evidence="58 65">1.H.T.2.3</strain>
        <strain evidence="57 94">1.H.T.2.5</strain>
        <strain evidence="5 75">2.F.A.2.3</strain>
        <strain evidence="3 97">2.F.A.2.4</strain>
        <strain evidence="4 98">2.F.T.0.2</strain>
        <strain evidence="6 72">2.F.T.2.6</strain>
        <strain evidence="7 89">3.F.A.1A.1</strain>
        <strain evidence="8 64">3.F.A.1A.3</strain>
        <strain evidence="9 86">3.F.A.1B.1</strain>
        <strain evidence="11 96">3.F.A.2.12</strain>
        <strain evidence="12 100">3.F.A.2.3</strain>
        <strain evidence="10 76">3.F.A.2.5</strain>
        <strain evidence="14 79">3.F.A.2.6</strain>
        <strain evidence="13 82">3.F.A.2.7</strain>
        <strain evidence="15 78">3.F.T.1A.1</strain>
        <strain evidence="16 85">3.F.T.1A.2</strain>
        <strain evidence="17 95">3.F.T.1A.4</strain>
        <strain evidence="18 91">3.F.T.2.1</strain>
        <strain evidence="22">3.H.A.1A.1</strain>
        <strain evidence="19 74">3.H.A.1A.2</strain>
        <strain evidence="20 69">3.H.A.2.1</strain>
        <strain evidence="23 106">3.H.A.2.4</strain>
        <strain evidence="21 66">3.H.A.2.5</strain>
        <strain evidence="24 114">3.H.A.2.6</strain>
        <strain evidence="27 90">3.H.A.2.8</strain>
        <strain evidence="26 99">3.H.M.1A.1</strain>
        <strain evidence="25 93">3.H.M.1B.1</strain>
        <strain evidence="29 62">3.H.M.1B.2</strain>
        <strain evidence="28 83">3.H.M.1B.5</strain>
        <strain evidence="30 88">3.H.M.2.7</strain>
        <strain evidence="31 107">3.H.T.1A.1</strain>
        <strain evidence="32 113">3.H.T.1A.2</strain>
    </source>
</reference>
<evidence type="ECO:0000313" key="58">
    <source>
        <dbReference type="EMBL" id="KKI01680.1"/>
    </source>
</evidence>
<dbReference type="InterPro" id="IPR042150">
    <property type="entry name" value="MmRce1-like"/>
</dbReference>
<evidence type="ECO:0000313" key="101">
    <source>
        <dbReference type="Proteomes" id="UP000034668"/>
    </source>
</evidence>
<evidence type="ECO:0000313" key="90">
    <source>
        <dbReference type="Proteomes" id="UP000034409"/>
    </source>
</evidence>
<evidence type="ECO:0000313" key="7">
    <source>
        <dbReference type="EMBL" id="KKG26995.1"/>
    </source>
</evidence>
<evidence type="ECO:0000313" key="95">
    <source>
        <dbReference type="Proteomes" id="UP000034566"/>
    </source>
</evidence>
<dbReference type="EMBL" id="JJPW01000118">
    <property type="protein sequence ID" value="KKG96857.1"/>
    <property type="molecule type" value="Genomic_DNA"/>
</dbReference>
<reference evidence="60 116" key="3">
    <citation type="journal article" date="2020" name="Environ. Microbiol. Rep.">
        <title>Redox cycling of Fe(II) and Fe(III) in magnetite accelerates aceticlastic methanogenesis by Methanosarcina mazei.</title>
        <authorList>
            <person name="Wang H."/>
            <person name="Byrne J.M."/>
            <person name="Liu P."/>
            <person name="Liu J."/>
            <person name="Dong X."/>
            <person name="Lu Y."/>
        </authorList>
    </citation>
    <scope>NUCLEOTIDE SEQUENCE [LARGE SCALE GENOMIC DNA]</scope>
    <source>
        <strain evidence="60">Zm-15</strain>
        <strain evidence="116">zm-15</strain>
    </source>
</reference>
<dbReference type="Proteomes" id="UP000034925">
    <property type="component" value="Unassembled WGS sequence"/>
</dbReference>
<dbReference type="EMBL" id="JJQR01000069">
    <property type="protein sequence ID" value="KKH75900.1"/>
    <property type="molecule type" value="Genomic_DNA"/>
</dbReference>
<dbReference type="EMBL" id="JJQI01000026">
    <property type="protein sequence ID" value="KKH41901.1"/>
    <property type="molecule type" value="Genomic_DNA"/>
</dbReference>
<dbReference type="Proteomes" id="UP000034338">
    <property type="component" value="Unassembled WGS sequence"/>
</dbReference>
<dbReference type="Proteomes" id="UP000034872">
    <property type="component" value="Unassembled WGS sequence"/>
</dbReference>
<dbReference type="Proteomes" id="UP000034399">
    <property type="component" value="Unassembled WGS sequence"/>
</dbReference>
<evidence type="ECO:0000313" key="94">
    <source>
        <dbReference type="Proteomes" id="UP000034547"/>
    </source>
</evidence>
<dbReference type="Proteomes" id="UP000034842">
    <property type="component" value="Unassembled WGS sequence"/>
</dbReference>
<evidence type="ECO:0000313" key="114">
    <source>
        <dbReference type="Proteomes" id="UP000034950"/>
    </source>
</evidence>
<evidence type="ECO:0000313" key="41">
    <source>
        <dbReference type="EMBL" id="KKH41901.1"/>
    </source>
</evidence>
<evidence type="ECO:0000313" key="65">
    <source>
        <dbReference type="Proteomes" id="UP000033885"/>
    </source>
</evidence>
<evidence type="ECO:0000313" key="57">
    <source>
        <dbReference type="EMBL" id="KKI00648.1"/>
    </source>
</evidence>
<evidence type="ECO:0000313" key="112">
    <source>
        <dbReference type="Proteomes" id="UP000034937"/>
    </source>
</evidence>
<dbReference type="Proteomes" id="UP000034064">
    <property type="component" value="Unassembled WGS sequence"/>
</dbReference>
<evidence type="ECO:0000313" key="111">
    <source>
        <dbReference type="Proteomes" id="UP000034925"/>
    </source>
</evidence>
<dbReference type="EMBL" id="JJPS01000019">
    <property type="protein sequence ID" value="KKG94548.1"/>
    <property type="molecule type" value="Genomic_DNA"/>
</dbReference>
<sequence length="270" mass="30558">MSSDVSSEKSPLTFFVLIFALSIPFLLFGGRPLPLPINLPVSSFMLVCPLIAASILVYKESKFEGIKELLKKTLNYRKINPKIWYLPIFLLMPAIMLLSYLVMRFMGKPLPEPHIPVLAIPLFFVMFFIAAVFEEAGWMGYAADPMQHRWGASGAGILMGSIWGMWHLAGWHFQTHHTATWTAGQFISTVALRIIIFWLYNNTGKSVFAAVLFHDMMNVSEFLFPNYGSHYDPVITGVITAILAAVVTFLWGPRTLARFRYSGQNIRLPY</sequence>
<dbReference type="EMBL" id="JJPN01000168">
    <property type="protein sequence ID" value="KKG67920.1"/>
    <property type="molecule type" value="Genomic_DNA"/>
</dbReference>
<dbReference type="EMBL" id="JJPZ01000130">
    <property type="protein sequence ID" value="KKH08173.1"/>
    <property type="molecule type" value="Genomic_DNA"/>
</dbReference>
<evidence type="ECO:0000313" key="38">
    <source>
        <dbReference type="EMBL" id="KKH33213.1"/>
    </source>
</evidence>
<evidence type="ECO:0000313" key="70">
    <source>
        <dbReference type="Proteomes" id="UP000034021"/>
    </source>
</evidence>
<dbReference type="PATRIC" id="fig|2209.39.peg.2150"/>
<dbReference type="Proteomes" id="UP000034259">
    <property type="component" value="Unassembled WGS sequence"/>
</dbReference>
<dbReference type="EMBL" id="JJQJ01000113">
    <property type="protein sequence ID" value="KKH48665.1"/>
    <property type="molecule type" value="Genomic_DNA"/>
</dbReference>
<evidence type="ECO:0000313" key="61">
    <source>
        <dbReference type="Proteomes" id="UP000033814"/>
    </source>
</evidence>
<dbReference type="Proteomes" id="UP000034232">
    <property type="component" value="Unassembled WGS sequence"/>
</dbReference>
<dbReference type="EMBL" id="JJRB01000140">
    <property type="protein sequence ID" value="KKI00648.1"/>
    <property type="molecule type" value="Genomic_DNA"/>
</dbReference>
<dbReference type="Proteomes" id="UP000034578">
    <property type="component" value="Unassembled WGS sequence"/>
</dbReference>
<evidence type="ECO:0000313" key="4">
    <source>
        <dbReference type="EMBL" id="KKG03764.1"/>
    </source>
</evidence>
<dbReference type="Proteomes" id="UP000033933">
    <property type="component" value="Unassembled WGS sequence"/>
</dbReference>
<dbReference type="EMBL" id="JJQX01000067">
    <property type="protein sequence ID" value="KKH97145.1"/>
    <property type="molecule type" value="Genomic_DNA"/>
</dbReference>
<evidence type="ECO:0000313" key="77">
    <source>
        <dbReference type="Proteomes" id="UP000034152"/>
    </source>
</evidence>
<evidence type="ECO:0000313" key="85">
    <source>
        <dbReference type="Proteomes" id="UP000034279"/>
    </source>
</evidence>
<dbReference type="EMBL" id="JJPF01000119">
    <property type="protein sequence ID" value="KKG40521.1"/>
    <property type="molecule type" value="Genomic_DNA"/>
</dbReference>
<dbReference type="GO" id="GO:0080120">
    <property type="term" value="P:CAAX-box protein maturation"/>
    <property type="evidence" value="ECO:0007669"/>
    <property type="project" value="UniProtKB-ARBA"/>
</dbReference>
<dbReference type="EMBL" id="JJQV01000028">
    <property type="protein sequence ID" value="KKH85692.1"/>
    <property type="molecule type" value="Genomic_DNA"/>
</dbReference>
<dbReference type="EMBL" id="JJPH01000084">
    <property type="protein sequence ID" value="KKG51564.1"/>
    <property type="molecule type" value="Genomic_DNA"/>
</dbReference>
<evidence type="ECO:0000313" key="37">
    <source>
        <dbReference type="EMBL" id="KKH31623.1"/>
    </source>
</evidence>
<dbReference type="EMBL" id="JJQC01000157">
    <property type="protein sequence ID" value="KKH16469.1"/>
    <property type="molecule type" value="Genomic_DNA"/>
</dbReference>
<evidence type="ECO:0000313" key="67">
    <source>
        <dbReference type="Proteomes" id="UP000033933"/>
    </source>
</evidence>
<evidence type="ECO:0000313" key="82">
    <source>
        <dbReference type="Proteomes" id="UP000034243"/>
    </source>
</evidence>
<dbReference type="Proteomes" id="UP000034298">
    <property type="component" value="Unassembled WGS sequence"/>
</dbReference>
<dbReference type="Proteomes" id="UP000034468">
    <property type="component" value="Unassembled WGS sequence"/>
</dbReference>
<dbReference type="Proteomes" id="UP000034188">
    <property type="component" value="Unassembled WGS sequence"/>
</dbReference>
<dbReference type="Proteomes" id="UP000034279">
    <property type="component" value="Unassembled WGS sequence"/>
</dbReference>
<evidence type="ECO:0000313" key="79">
    <source>
        <dbReference type="Proteomes" id="UP000034195"/>
    </source>
</evidence>
<dbReference type="GeneID" id="24876961"/>
<dbReference type="EMBL" id="JJPA01000245">
    <property type="protein sequence ID" value="KKG26995.1"/>
    <property type="molecule type" value="Genomic_DNA"/>
</dbReference>
<dbReference type="EMBL" id="JJPX01000166">
    <property type="protein sequence ID" value="KKH05242.1"/>
    <property type="molecule type" value="Genomic_DNA"/>
</dbReference>
<evidence type="ECO:0000313" key="18">
    <source>
        <dbReference type="EMBL" id="KKG60203.1"/>
    </source>
</evidence>
<evidence type="ECO:0000313" key="93">
    <source>
        <dbReference type="Proteomes" id="UP000034468"/>
    </source>
</evidence>
<dbReference type="EMBL" id="JJRA01000119">
    <property type="protein sequence ID" value="KKI01680.1"/>
    <property type="molecule type" value="Genomic_DNA"/>
</dbReference>
<dbReference type="Proteomes" id="UP000034597">
    <property type="component" value="Unassembled WGS sequence"/>
</dbReference>
<dbReference type="GO" id="GO:0008237">
    <property type="term" value="F:metallopeptidase activity"/>
    <property type="evidence" value="ECO:0007669"/>
    <property type="project" value="UniProtKB-KW"/>
</dbReference>
<dbReference type="Proteomes" id="UP000034152">
    <property type="component" value="Unassembled WGS sequence"/>
</dbReference>
<dbReference type="Proteomes" id="UP000034668">
    <property type="component" value="Unassembled WGS sequence"/>
</dbReference>
<dbReference type="Proteomes" id="UP000033864">
    <property type="component" value="Unassembled WGS sequence"/>
</dbReference>
<evidence type="ECO:0000313" key="113">
    <source>
        <dbReference type="Proteomes" id="UP000034944"/>
    </source>
</evidence>
<dbReference type="Proteomes" id="UP000034950">
    <property type="component" value="Unassembled WGS sequence"/>
</dbReference>
<evidence type="ECO:0000313" key="36">
    <source>
        <dbReference type="EMBL" id="KKH26672.1"/>
    </source>
</evidence>
<dbReference type="EMBL" id="JJQQ01000176">
    <property type="protein sequence ID" value="KKH63324.1"/>
    <property type="molecule type" value="Genomic_DNA"/>
</dbReference>
<evidence type="ECO:0000313" key="104">
    <source>
        <dbReference type="Proteomes" id="UP000034733"/>
    </source>
</evidence>
<dbReference type="Proteomes" id="UP000034692">
    <property type="component" value="Unassembled WGS sequence"/>
</dbReference>
<dbReference type="EMBL" id="JJQE01000121">
    <property type="protein sequence ID" value="KKH26672.1"/>
    <property type="molecule type" value="Genomic_DNA"/>
</dbReference>
<dbReference type="EMBL" id="JJOS01000069">
    <property type="protein sequence ID" value="KKG02249.1"/>
    <property type="molecule type" value="Genomic_DNA"/>
</dbReference>
<dbReference type="Proteomes" id="UP000033889">
    <property type="component" value="Unassembled WGS sequence"/>
</dbReference>
<dbReference type="EMBL" id="JJQA01000091">
    <property type="protein sequence ID" value="KKH15115.1"/>
    <property type="molecule type" value="Genomic_DNA"/>
</dbReference>
<evidence type="ECO:0000313" key="66">
    <source>
        <dbReference type="Proteomes" id="UP000033889"/>
    </source>
</evidence>
<evidence type="ECO:0000313" key="30">
    <source>
        <dbReference type="EMBL" id="KKH05242.1"/>
    </source>
</evidence>
<evidence type="ECO:0000313" key="45">
    <source>
        <dbReference type="EMBL" id="KKH58175.1"/>
    </source>
</evidence>
<evidence type="ECO:0000313" key="23">
    <source>
        <dbReference type="EMBL" id="KKG84366.1"/>
    </source>
</evidence>
<keyword evidence="59" id="KW-0378">Hydrolase</keyword>
<dbReference type="EMBL" id="JJPT01000035">
    <property type="protein sequence ID" value="KKG93852.1"/>
    <property type="molecule type" value="Genomic_DNA"/>
</dbReference>
<dbReference type="OMA" id="CYLPTIF"/>
<feature type="domain" description="CAAX prenyl protease 2/Lysostaphin resistance protein A-like" evidence="2">
    <location>
        <begin position="118"/>
        <end position="219"/>
    </location>
</feature>
<evidence type="ECO:0000313" key="31">
    <source>
        <dbReference type="EMBL" id="KKH06965.1"/>
    </source>
</evidence>
<dbReference type="EMBL" id="JJQM01000024">
    <property type="protein sequence ID" value="KKH58175.1"/>
    <property type="molecule type" value="Genomic_DNA"/>
</dbReference>
<evidence type="ECO:0000313" key="48">
    <source>
        <dbReference type="EMBL" id="KKH68446.1"/>
    </source>
</evidence>
<feature type="transmembrane region" description="Helical" evidence="1">
    <location>
        <begin position="154"/>
        <end position="173"/>
    </location>
</feature>
<evidence type="ECO:0000313" key="99">
    <source>
        <dbReference type="Proteomes" id="UP000034657"/>
    </source>
</evidence>
<dbReference type="EMBL" id="JJPC01000064">
    <property type="protein sequence ID" value="KKG35079.1"/>
    <property type="molecule type" value="Genomic_DNA"/>
</dbReference>
<dbReference type="Proteomes" id="UP000034243">
    <property type="component" value="Unassembled WGS sequence"/>
</dbReference>
<dbReference type="EMBL" id="JJQG01000050">
    <property type="protein sequence ID" value="KKH40604.1"/>
    <property type="molecule type" value="Genomic_DNA"/>
</dbReference>
<evidence type="ECO:0000313" key="78">
    <source>
        <dbReference type="Proteomes" id="UP000034188"/>
    </source>
</evidence>
<organism evidence="54 61">
    <name type="scientific">Methanosarcina mazei</name>
    <name type="common">Methanosarcina frisia</name>
    <dbReference type="NCBI Taxonomy" id="2209"/>
    <lineage>
        <taxon>Archaea</taxon>
        <taxon>Methanobacteriati</taxon>
        <taxon>Methanobacteriota</taxon>
        <taxon>Stenosarchaea group</taxon>
        <taxon>Methanomicrobia</taxon>
        <taxon>Methanosarcinales</taxon>
        <taxon>Methanosarcinaceae</taxon>
        <taxon>Methanosarcina</taxon>
    </lineage>
</organism>
<evidence type="ECO:0000313" key="10">
    <source>
        <dbReference type="EMBL" id="KKG40521.1"/>
    </source>
</evidence>
<dbReference type="Proteomes" id="UP000034409">
    <property type="component" value="Unassembled WGS sequence"/>
</dbReference>
<evidence type="ECO:0000313" key="15">
    <source>
        <dbReference type="EMBL" id="KKG56791.1"/>
    </source>
</evidence>
<dbReference type="Proteomes" id="UP000034047">
    <property type="component" value="Unassembled WGS sequence"/>
</dbReference>
<dbReference type="EMBL" id="JJQZ01000100">
    <property type="protein sequence ID" value="KKH95162.1"/>
    <property type="molecule type" value="Genomic_DNA"/>
</dbReference>
<evidence type="ECO:0000313" key="63">
    <source>
        <dbReference type="Proteomes" id="UP000033864"/>
    </source>
</evidence>
<dbReference type="EMBL" id="JJPY01000094">
    <property type="protein sequence ID" value="KKH06965.1"/>
    <property type="molecule type" value="Genomic_DNA"/>
</dbReference>
<dbReference type="Proteomes" id="UP000034450">
    <property type="component" value="Unassembled WGS sequence"/>
</dbReference>
<evidence type="ECO:0000313" key="54">
    <source>
        <dbReference type="EMBL" id="KKH85692.1"/>
    </source>
</evidence>
<dbReference type="Proteomes" id="UP000034672">
    <property type="component" value="Unassembled WGS sequence"/>
</dbReference>
<evidence type="ECO:0000313" key="86">
    <source>
        <dbReference type="Proteomes" id="UP000034298"/>
    </source>
</evidence>
<dbReference type="Proteomes" id="UP000033878">
    <property type="component" value="Unassembled WGS sequence"/>
</dbReference>
<evidence type="ECO:0000313" key="68">
    <source>
        <dbReference type="Proteomes" id="UP000033987"/>
    </source>
</evidence>
<evidence type="ECO:0000313" key="47">
    <source>
        <dbReference type="EMBL" id="KKH63324.1"/>
    </source>
</evidence>
<dbReference type="EMBL" id="JJPP01000001">
    <property type="protein sequence ID" value="KKG84366.1"/>
    <property type="molecule type" value="Genomic_DNA"/>
</dbReference>
<dbReference type="Proteomes" id="UP000467371">
    <property type="component" value="Chromosome"/>
</dbReference>
<dbReference type="EMBL" id="JJPG01000018">
    <property type="protein sequence ID" value="KKG55733.1"/>
    <property type="molecule type" value="Genomic_DNA"/>
</dbReference>
<evidence type="ECO:0000313" key="88">
    <source>
        <dbReference type="Proteomes" id="UP000034387"/>
    </source>
</evidence>
<dbReference type="RefSeq" id="WP_011032456.1">
    <property type="nucleotide sequence ID" value="NZ_CP029709.1"/>
</dbReference>
<evidence type="ECO:0000313" key="106">
    <source>
        <dbReference type="Proteomes" id="UP000034817"/>
    </source>
</evidence>
<evidence type="ECO:0000313" key="11">
    <source>
        <dbReference type="EMBL" id="KKG43278.1"/>
    </source>
</evidence>
<dbReference type="Proteomes" id="UP000034040">
    <property type="component" value="Unassembled WGS sequence"/>
</dbReference>
<dbReference type="Proteomes" id="UP000033885">
    <property type="component" value="Unassembled WGS sequence"/>
</dbReference>
<keyword evidence="59" id="KW-0645">Protease</keyword>
<feature type="transmembrane region" description="Helical" evidence="1">
    <location>
        <begin position="115"/>
        <end position="133"/>
    </location>
</feature>
<evidence type="ECO:0000313" key="97">
    <source>
        <dbReference type="Proteomes" id="UP000034578"/>
    </source>
</evidence>
<dbReference type="EMBL" id="JJPV01000077">
    <property type="protein sequence ID" value="KKG98759.1"/>
    <property type="molecule type" value="Genomic_DNA"/>
</dbReference>
<evidence type="ECO:0000313" key="53">
    <source>
        <dbReference type="EMBL" id="KKH85566.1"/>
    </source>
</evidence>
<evidence type="ECO:0000313" key="83">
    <source>
        <dbReference type="Proteomes" id="UP000034253"/>
    </source>
</evidence>
<reference evidence="59 115" key="2">
    <citation type="submission" date="2018-05" db="EMBL/GenBank/DDBJ databases">
        <title>Methanosarcina gilichinskyana sp. nov., a novel methanogenic archaeon isolated from Holocene permafrost, North East Russia.</title>
        <authorList>
            <person name="Oshurkova V."/>
            <person name="Meer M."/>
            <person name="Bochkareva O."/>
            <person name="Shcherbakova V."/>
        </authorList>
    </citation>
    <scope>NUCLEOTIDE SEQUENCE [LARGE SCALE GENOMIC DNA]</scope>
    <source>
        <strain evidence="59 115">JL01</strain>
    </source>
</reference>
<dbReference type="Proteomes" id="UP000034657">
    <property type="component" value="Unassembled WGS sequence"/>
</dbReference>
<evidence type="ECO:0000313" key="109">
    <source>
        <dbReference type="Proteomes" id="UP000034872"/>
    </source>
</evidence>
<dbReference type="EMBL" id="JJOU01000117">
    <property type="protein sequence ID" value="KKG13600.1"/>
    <property type="molecule type" value="Genomic_DNA"/>
</dbReference>
<evidence type="ECO:0000313" key="20">
    <source>
        <dbReference type="EMBL" id="KKG73351.1"/>
    </source>
</evidence>
<evidence type="ECO:0000313" key="107">
    <source>
        <dbReference type="Proteomes" id="UP000034820"/>
    </source>
</evidence>
<evidence type="ECO:0000313" key="105">
    <source>
        <dbReference type="Proteomes" id="UP000034758"/>
    </source>
</evidence>
<evidence type="ECO:0000313" key="12">
    <source>
        <dbReference type="EMBL" id="KKG45030.1"/>
    </source>
</evidence>
<evidence type="ECO:0000313" key="110">
    <source>
        <dbReference type="Proteomes" id="UP000034921"/>
    </source>
</evidence>
<dbReference type="EMBL" id="JJQU01000157">
    <property type="protein sequence ID" value="KKH83751.1"/>
    <property type="molecule type" value="Genomic_DNA"/>
</dbReference>
<evidence type="ECO:0000313" key="13">
    <source>
        <dbReference type="EMBL" id="KKG51564.1"/>
    </source>
</evidence>
<dbReference type="Proteomes" id="UP000034733">
    <property type="component" value="Unassembled WGS sequence"/>
</dbReference>
<dbReference type="EMBL" id="JJPU01000179">
    <property type="protein sequence ID" value="KKG92545.1"/>
    <property type="molecule type" value="Genomic_DNA"/>
</dbReference>
<evidence type="ECO:0000313" key="115">
    <source>
        <dbReference type="Proteomes" id="UP000300067"/>
    </source>
</evidence>
<dbReference type="EMBL" id="JJPQ01000138">
    <property type="protein sequence ID" value="KKG79181.1"/>
    <property type="molecule type" value="Genomic_DNA"/>
</dbReference>
<evidence type="ECO:0000313" key="87">
    <source>
        <dbReference type="Proteomes" id="UP000034338"/>
    </source>
</evidence>
<evidence type="ECO:0000313" key="40">
    <source>
        <dbReference type="EMBL" id="KKH40604.1"/>
    </source>
</evidence>
<dbReference type="Proteomes" id="UP000034074">
    <property type="component" value="Unassembled WGS sequence"/>
</dbReference>
<dbReference type="EMBL" id="JJPD01000059">
    <property type="protein sequence ID" value="KKG43278.1"/>
    <property type="molecule type" value="Genomic_DNA"/>
</dbReference>
<dbReference type="Proteomes" id="UP000034820">
    <property type="component" value="Unassembled WGS sequence"/>
</dbReference>
<dbReference type="EMBL" id="CP042908">
    <property type="protein sequence ID" value="QIB90354.1"/>
    <property type="molecule type" value="Genomic_DNA"/>
</dbReference>
<evidence type="ECO:0000313" key="44">
    <source>
        <dbReference type="EMBL" id="KKH57214.1"/>
    </source>
</evidence>
<protein>
    <submittedName>
        <fullName evidence="54">Abortive infection protein</fullName>
    </submittedName>
    <submittedName>
        <fullName evidence="59">CPBP family intramembrane metalloprotease</fullName>
    </submittedName>
</protein>
<feature type="transmembrane region" description="Helical" evidence="1">
    <location>
        <begin position="83"/>
        <end position="103"/>
    </location>
</feature>
<evidence type="ECO:0000256" key="1">
    <source>
        <dbReference type="SAM" id="Phobius"/>
    </source>
</evidence>
<dbReference type="GO" id="GO:0006508">
    <property type="term" value="P:proteolysis"/>
    <property type="evidence" value="ECO:0007669"/>
    <property type="project" value="UniProtKB-KW"/>
</dbReference>
<dbReference type="EMBL" id="JJQH01000130">
    <property type="protein sequence ID" value="KKH38221.1"/>
    <property type="molecule type" value="Genomic_DNA"/>
</dbReference>
<evidence type="ECO:0000313" key="96">
    <source>
        <dbReference type="Proteomes" id="UP000034577"/>
    </source>
</evidence>
<evidence type="ECO:0000313" key="81">
    <source>
        <dbReference type="Proteomes" id="UP000034232"/>
    </source>
</evidence>
<dbReference type="Proteomes" id="UP000034227">
    <property type="component" value="Unassembled WGS sequence"/>
</dbReference>
<evidence type="ECO:0000313" key="29">
    <source>
        <dbReference type="EMBL" id="KKG98759.1"/>
    </source>
</evidence>
<dbReference type="Proteomes" id="UP000034937">
    <property type="component" value="Unassembled WGS sequence"/>
</dbReference>
<dbReference type="Proteomes" id="UP000034817">
    <property type="component" value="Unassembled WGS sequence"/>
</dbReference>
<keyword evidence="1" id="KW-0472">Membrane</keyword>
<keyword evidence="97" id="KW-1185">Reference proteome</keyword>
<evidence type="ECO:0000313" key="84">
    <source>
        <dbReference type="Proteomes" id="UP000034259"/>
    </source>
</evidence>
<evidence type="ECO:0000313" key="108">
    <source>
        <dbReference type="Proteomes" id="UP000034842"/>
    </source>
</evidence>
<dbReference type="EMBL" id="JJPL01000144">
    <property type="protein sequence ID" value="KKG60203.1"/>
    <property type="molecule type" value="Genomic_DNA"/>
</dbReference>
<keyword evidence="59" id="KW-0482">Metalloprotease</keyword>
<evidence type="ECO:0000313" key="91">
    <source>
        <dbReference type="Proteomes" id="UP000034424"/>
    </source>
</evidence>
<dbReference type="EMBL" id="JJQT01000080">
    <property type="protein sequence ID" value="KKH80120.1"/>
    <property type="molecule type" value="Genomic_DNA"/>
</dbReference>
<dbReference type="EMBL" id="JJQD01000035">
    <property type="protein sequence ID" value="KKH31623.1"/>
    <property type="molecule type" value="Genomic_DNA"/>
</dbReference>
<dbReference type="Proteomes" id="UP000034142">
    <property type="component" value="Unassembled WGS sequence"/>
</dbReference>
<evidence type="ECO:0000313" key="62">
    <source>
        <dbReference type="Proteomes" id="UP000033835"/>
    </source>
</evidence>
<dbReference type="EMBL" id="JJQN01000138">
    <property type="protein sequence ID" value="KKH57214.1"/>
    <property type="molecule type" value="Genomic_DNA"/>
</dbReference>
<gene>
    <name evidence="59" type="ORF">DKM28_16330</name>
    <name evidence="9" type="ORF">DU30_02120</name>
    <name evidence="5" type="ORF">DU31_06945</name>
    <name evidence="15" type="ORF">DU33_00520</name>
    <name evidence="6" type="ORF">DU34_13365</name>
    <name evidence="11" type="ORF">DU35_09650</name>
    <name evidence="13" type="ORF">DU36_19170</name>
    <name evidence="38" type="ORF">DU37_15265</name>
    <name evidence="14" type="ORF">DU38_09420</name>
    <name evidence="10" type="ORF">DU39_09720</name>
    <name evidence="4" type="ORF">DU40_06425</name>
    <name evidence="12" type="ORF">DU41_00500</name>
    <name evidence="30" type="ORF">DU42_04130</name>
    <name evidence="22" type="ORF">DU43_04445</name>
    <name evidence="33" type="ORF">DU44_04455</name>
    <name evidence="17" type="ORF">DU45_00485</name>
    <name evidence="19" type="ORF">DU46_15885</name>
    <name evidence="3" type="ORF">DU47_05680</name>
    <name evidence="34" type="ORF">DU48_03745</name>
    <name evidence="8" type="ORF">DU49_09295</name>
    <name evidence="39" type="ORF">DU50_05235</name>
    <name evidence="31" type="ORF">DU51_10180</name>
    <name evidence="7" type="ORF">DU52_04670</name>
    <name evidence="40" type="ORF">DU54_05030</name>
    <name evidence="23" type="ORF">DU55_12695</name>
    <name evidence="28" type="ORF">DU56_01520</name>
    <name evidence="24" type="ORF">DU57_06385</name>
    <name evidence="37" type="ORF">DU58_11170</name>
    <name evidence="27" type="ORF">DU59_07345</name>
    <name evidence="36" type="ORF">DU60_19705</name>
    <name evidence="21" type="ORF">DU61_02170</name>
    <name evidence="32" type="ORF">DU62_01120</name>
    <name evidence="20" type="ORF">DU63_16985</name>
    <name evidence="16" type="ORF">DU64_16350</name>
    <name evidence="35" type="ORF">DU65_04740</name>
    <name evidence="25" type="ORF">DU66_18025</name>
    <name evidence="18" type="ORF">DU67_01295</name>
    <name evidence="29" type="ORF">DU68_02570</name>
    <name evidence="26" type="ORF">DU69_10385</name>
    <name evidence="41" type="ORF">DU71_06045</name>
    <name evidence="43" type="ORF">DU72_16405</name>
    <name evidence="46" type="ORF">DU73_09520</name>
    <name evidence="44" type="ORF">DU74_18880</name>
    <name evidence="48" type="ORF">DU75_12255</name>
    <name evidence="45" type="ORF">DU76_11415</name>
    <name evidence="50" type="ORF">DU77_06445</name>
    <name evidence="51" type="ORF">DU78_12740</name>
    <name evidence="56" type="ORF">DU79_02805</name>
    <name evidence="52" type="ORF">DU80_10700</name>
    <name evidence="58" type="ORF">DU81_05570</name>
    <name evidence="54" type="ORF">DU82_12285</name>
    <name evidence="57" type="ORF">DU83_06345</name>
    <name evidence="55" type="ORF">DU84_12795</name>
    <name evidence="42" type="ORF">DU85_12310</name>
    <name evidence="49" type="ORF">DU86_06490</name>
    <name evidence="47" type="ORF">DU87_01960</name>
    <name evidence="53" type="ORF">DU88_05005</name>
    <name evidence="60" type="ORF">FQU78_04085</name>
</gene>
<evidence type="ECO:0000313" key="103">
    <source>
        <dbReference type="Proteomes" id="UP000034692"/>
    </source>
</evidence>
<evidence type="ECO:0000313" key="50">
    <source>
        <dbReference type="EMBL" id="KKH78712.1"/>
    </source>
</evidence>
<evidence type="ECO:0000313" key="25">
    <source>
        <dbReference type="EMBL" id="KKG92545.1"/>
    </source>
</evidence>
<dbReference type="Proteomes" id="UP000034566">
    <property type="component" value="Unassembled WGS sequence"/>
</dbReference>
<dbReference type="EMBL" id="JJPJ01000122">
    <property type="protein sequence ID" value="KKG59249.1"/>
    <property type="molecule type" value="Genomic_DNA"/>
</dbReference>
<evidence type="ECO:0000313" key="24">
    <source>
        <dbReference type="EMBL" id="KKG90005.1"/>
    </source>
</evidence>
<evidence type="ECO:0000313" key="8">
    <source>
        <dbReference type="EMBL" id="KKG28880.1"/>
    </source>
</evidence>
<dbReference type="Proteomes" id="UP000034667">
    <property type="component" value="Unassembled WGS sequence"/>
</dbReference>
<evidence type="ECO:0000313" key="92">
    <source>
        <dbReference type="Proteomes" id="UP000034450"/>
    </source>
</evidence>
<keyword evidence="1" id="KW-0812">Transmembrane</keyword>
<name>A0A0F8RE58_METMZ</name>
<dbReference type="EMBL" id="JJPB01000125">
    <property type="protein sequence ID" value="KKG28880.1"/>
    <property type="molecule type" value="Genomic_DNA"/>
</dbReference>
<evidence type="ECO:0000313" key="64">
    <source>
        <dbReference type="Proteomes" id="UP000033878"/>
    </source>
</evidence>
<dbReference type="EMBL" id="JJQB01000134">
    <property type="protein sequence ID" value="KKH16019.1"/>
    <property type="molecule type" value="Genomic_DNA"/>
</dbReference>
<evidence type="ECO:0000313" key="46">
    <source>
        <dbReference type="EMBL" id="KKH60300.1"/>
    </source>
</evidence>
<evidence type="ECO:0000313" key="102">
    <source>
        <dbReference type="Proteomes" id="UP000034672"/>
    </source>
</evidence>
<feature type="transmembrane region" description="Helical" evidence="1">
    <location>
        <begin position="12"/>
        <end position="31"/>
    </location>
</feature>
<dbReference type="Proteomes" id="UP000034021">
    <property type="component" value="Unassembled WGS sequence"/>
</dbReference>
<dbReference type="InterPro" id="IPR003675">
    <property type="entry name" value="Rce1/LyrA-like_dom"/>
</dbReference>
<evidence type="ECO:0000313" key="27">
    <source>
        <dbReference type="EMBL" id="KKG94548.1"/>
    </source>
</evidence>
<dbReference type="EMBL" id="CP029709">
    <property type="protein sequence ID" value="QCR17358.1"/>
    <property type="molecule type" value="Genomic_DNA"/>
</dbReference>
<evidence type="ECO:0000313" key="17">
    <source>
        <dbReference type="EMBL" id="KKG59907.1"/>
    </source>
</evidence>
<evidence type="ECO:0000313" key="60">
    <source>
        <dbReference type="EMBL" id="QIB90354.1"/>
    </source>
</evidence>
<dbReference type="EMBL" id="JJQO01000061">
    <property type="protein sequence ID" value="KKH68446.1"/>
    <property type="molecule type" value="Genomic_DNA"/>
</dbReference>
<evidence type="ECO:0000259" key="2">
    <source>
        <dbReference type="Pfam" id="PF02517"/>
    </source>
</evidence>
<evidence type="ECO:0000313" key="28">
    <source>
        <dbReference type="EMBL" id="KKG96857.1"/>
    </source>
</evidence>
<evidence type="ECO:0000313" key="5">
    <source>
        <dbReference type="EMBL" id="KKG08889.1"/>
    </source>
</evidence>
<evidence type="ECO:0000313" key="52">
    <source>
        <dbReference type="EMBL" id="KKH83751.1"/>
    </source>
</evidence>
<feature type="transmembrane region" description="Helical" evidence="1">
    <location>
        <begin position="234"/>
        <end position="252"/>
    </location>
</feature>
<dbReference type="Proteomes" id="UP000033987">
    <property type="component" value="Unassembled WGS sequence"/>
</dbReference>
<evidence type="ECO:0000313" key="98">
    <source>
        <dbReference type="Proteomes" id="UP000034597"/>
    </source>
</evidence>
<evidence type="ECO:0000313" key="35">
    <source>
        <dbReference type="EMBL" id="KKH16469.1"/>
    </source>
</evidence>
<dbReference type="Proteomes" id="UP000033835">
    <property type="component" value="Unassembled WGS sequence"/>
</dbReference>
<evidence type="ECO:0000313" key="22">
    <source>
        <dbReference type="EMBL" id="KKG79716.1"/>
    </source>
</evidence>
<dbReference type="AlphaFoldDB" id="A0A0F8RE58"/>
<evidence type="ECO:0000313" key="26">
    <source>
        <dbReference type="EMBL" id="KKG93852.1"/>
    </source>
</evidence>
<dbReference type="GO" id="GO:0004175">
    <property type="term" value="F:endopeptidase activity"/>
    <property type="evidence" value="ECO:0007669"/>
    <property type="project" value="UniProtKB-ARBA"/>
</dbReference>
<evidence type="ECO:0000313" key="74">
    <source>
        <dbReference type="Proteomes" id="UP000034074"/>
    </source>
</evidence>
<dbReference type="EMBL" id="JJPE01000062">
    <property type="protein sequence ID" value="KKG45030.1"/>
    <property type="molecule type" value="Genomic_DNA"/>
</dbReference>
<dbReference type="OrthoDB" id="28575at2157"/>
<evidence type="ECO:0000313" key="116">
    <source>
        <dbReference type="Proteomes" id="UP000467371"/>
    </source>
</evidence>
<evidence type="ECO:0000313" key="73">
    <source>
        <dbReference type="Proteomes" id="UP000034064"/>
    </source>
</evidence>
<dbReference type="EMBL" id="JJQP01000318">
    <property type="protein sequence ID" value="KKH60300.1"/>
    <property type="molecule type" value="Genomic_DNA"/>
</dbReference>
<evidence type="ECO:0000313" key="72">
    <source>
        <dbReference type="Proteomes" id="UP000034047"/>
    </source>
</evidence>
<evidence type="ECO:0000313" key="56">
    <source>
        <dbReference type="EMBL" id="KKH97145.1"/>
    </source>
</evidence>
<evidence type="ECO:0000313" key="42">
    <source>
        <dbReference type="EMBL" id="KKH48665.1"/>
    </source>
</evidence>
<evidence type="ECO:0000313" key="21">
    <source>
        <dbReference type="EMBL" id="KKG79181.1"/>
    </source>
</evidence>